<evidence type="ECO:0000313" key="2">
    <source>
        <dbReference type="EMBL" id="KAF4446282.1"/>
    </source>
</evidence>
<dbReference type="InterPro" id="IPR036890">
    <property type="entry name" value="HATPase_C_sf"/>
</dbReference>
<reference evidence="2 3" key="1">
    <citation type="submission" date="2020-01" db="EMBL/GenBank/DDBJ databases">
        <title>Identification and distribution of gene clusters putatively required for synthesis of sphingolipid metabolism inhibitors in phylogenetically diverse species of the filamentous fungus Fusarium.</title>
        <authorList>
            <person name="Kim H.-S."/>
            <person name="Busman M."/>
            <person name="Brown D.W."/>
            <person name="Divon H."/>
            <person name="Uhlig S."/>
            <person name="Proctor R.H."/>
        </authorList>
    </citation>
    <scope>NUCLEOTIDE SEQUENCE [LARGE SCALE GENOMIC DNA]</scope>
    <source>
        <strain evidence="2 3">NRRL 20459</strain>
    </source>
</reference>
<proteinExistence type="predicted"/>
<name>A0A8H4P2Q1_9HYPO</name>
<evidence type="ECO:0000256" key="1">
    <source>
        <dbReference type="SAM" id="MobiDB-lite"/>
    </source>
</evidence>
<dbReference type="Proteomes" id="UP000554235">
    <property type="component" value="Unassembled WGS sequence"/>
</dbReference>
<dbReference type="SUPFAM" id="SSF55874">
    <property type="entry name" value="ATPase domain of HSP90 chaperone/DNA topoisomerase II/histidine kinase"/>
    <property type="match status" value="1"/>
</dbReference>
<protein>
    <submittedName>
        <fullName evidence="2">Uncharacterized protein</fullName>
    </submittedName>
</protein>
<gene>
    <name evidence="2" type="ORF">FALBO_17093</name>
</gene>
<dbReference type="EMBL" id="JAADYS010003549">
    <property type="protein sequence ID" value="KAF4446282.1"/>
    <property type="molecule type" value="Genomic_DNA"/>
</dbReference>
<organism evidence="2 3">
    <name type="scientific">Fusarium albosuccineum</name>
    <dbReference type="NCBI Taxonomy" id="1237068"/>
    <lineage>
        <taxon>Eukaryota</taxon>
        <taxon>Fungi</taxon>
        <taxon>Dikarya</taxon>
        <taxon>Ascomycota</taxon>
        <taxon>Pezizomycotina</taxon>
        <taxon>Sordariomycetes</taxon>
        <taxon>Hypocreomycetidae</taxon>
        <taxon>Hypocreales</taxon>
        <taxon>Nectriaceae</taxon>
        <taxon>Fusarium</taxon>
        <taxon>Fusarium decemcellulare species complex</taxon>
    </lineage>
</organism>
<feature type="region of interest" description="Disordered" evidence="1">
    <location>
        <begin position="560"/>
        <end position="579"/>
    </location>
</feature>
<dbReference type="OrthoDB" id="1262810at2759"/>
<dbReference type="PANTHER" id="PTHR32387">
    <property type="entry name" value="WU:FJ29H11"/>
    <property type="match status" value="1"/>
</dbReference>
<sequence length="579" mass="65542">MPGAATSKAEADCQIEQLRRERGFDGQHQILSKDLYQQPSHFLLELIQNADDNTFSSAVTPGLSLTLSGSSPRYLRTDCNEVGFTLEQVNAIATTGDSTKKAISRRQRGYIGEKGIGFKSVFKVASVVNIVSGYYEFMFERDTPLGMILPVLSPFPSRHRLPDHTQFLLQLGDQVEVRRIQIDLENIDPELLIFLRKLRRLTIETNYTNTTYHVQTDTSDATLGDTATIYSTNGDENLTLDKKYAVIRFNASRMPSDTRREGITRSKVILAFPIDESKSPKMGRHKAFAFLPIDDFGFKVSSMIYPTQPGPSADIIYVQFLVHADFLLVASREGLDYGCQWNIFLRDAIRATFLLAVKRFISMPAGEAGPGLRYMWPQYTKHHQSSHDFWNQLHRDILQDLRLERVLESRDASAGFYIPRQLRFTPTKFRFEGDALFDSPSLRKKQLAFQYDGVYGQLKLLGVPRTTIQDLCQEFSDWIAEFGVAILDTKPPEWHRKVASLFYGETGLKAHLLSLPIIPLRDGSWVNARRAHLYLEVGTTEEYVPGGINISIVDRASTDSLQQSDPQTFNPTDFPTSLA</sequence>
<keyword evidence="3" id="KW-1185">Reference proteome</keyword>
<dbReference type="PANTHER" id="PTHR32387:SF0">
    <property type="entry name" value="PROTEIN NO VEIN"/>
    <property type="match status" value="1"/>
</dbReference>
<dbReference type="AlphaFoldDB" id="A0A8H4P2Q1"/>
<evidence type="ECO:0000313" key="3">
    <source>
        <dbReference type="Proteomes" id="UP000554235"/>
    </source>
</evidence>
<comment type="caution">
    <text evidence="2">The sequence shown here is derived from an EMBL/GenBank/DDBJ whole genome shotgun (WGS) entry which is preliminary data.</text>
</comment>
<dbReference type="Gene3D" id="3.30.565.10">
    <property type="entry name" value="Histidine kinase-like ATPase, C-terminal domain"/>
    <property type="match status" value="1"/>
</dbReference>
<accession>A0A8H4P2Q1</accession>
<dbReference type="InterPro" id="IPR052957">
    <property type="entry name" value="Auxin_embryo_med"/>
</dbReference>